<evidence type="ECO:0000313" key="7">
    <source>
        <dbReference type="Proteomes" id="UP000007129"/>
    </source>
</evidence>
<comment type="subcellular location">
    <subcellularLocation>
        <location evidence="1">Nucleus</location>
    </subcellularLocation>
</comment>
<evidence type="ECO:0008006" key="8">
    <source>
        <dbReference type="Google" id="ProtNLM"/>
    </source>
</evidence>
<accession>K2RXQ9</accession>
<reference evidence="6 7" key="1">
    <citation type="journal article" date="2012" name="BMC Genomics">
        <title>Tools to kill: Genome of one of the most destructive plant pathogenic fungi Macrophomina phaseolina.</title>
        <authorList>
            <person name="Islam M.S."/>
            <person name="Haque M.S."/>
            <person name="Islam M.M."/>
            <person name="Emdad E.M."/>
            <person name="Halim A."/>
            <person name="Hossen Q.M.M."/>
            <person name="Hossain M.Z."/>
            <person name="Ahmed B."/>
            <person name="Rahim S."/>
            <person name="Rahman M.S."/>
            <person name="Alam M.M."/>
            <person name="Hou S."/>
            <person name="Wan X."/>
            <person name="Saito J.A."/>
            <person name="Alam M."/>
        </authorList>
    </citation>
    <scope>NUCLEOTIDE SEQUENCE [LARGE SCALE GENOMIC DNA]</scope>
    <source>
        <strain evidence="6 7">MS6</strain>
    </source>
</reference>
<proteinExistence type="predicted"/>
<name>K2RXQ9_MACPH</name>
<dbReference type="GO" id="GO:0000981">
    <property type="term" value="F:DNA-binding transcription factor activity, RNA polymerase II-specific"/>
    <property type="evidence" value="ECO:0007669"/>
    <property type="project" value="TreeGrafter"/>
</dbReference>
<dbReference type="GO" id="GO:0000976">
    <property type="term" value="F:transcription cis-regulatory region binding"/>
    <property type="evidence" value="ECO:0007669"/>
    <property type="project" value="TreeGrafter"/>
</dbReference>
<evidence type="ECO:0000256" key="2">
    <source>
        <dbReference type="ARBA" id="ARBA00023015"/>
    </source>
</evidence>
<evidence type="ECO:0000256" key="3">
    <source>
        <dbReference type="ARBA" id="ARBA00023125"/>
    </source>
</evidence>
<dbReference type="AlphaFoldDB" id="K2RXQ9"/>
<dbReference type="GO" id="GO:0005634">
    <property type="term" value="C:nucleus"/>
    <property type="evidence" value="ECO:0007669"/>
    <property type="project" value="UniProtKB-SubCell"/>
</dbReference>
<dbReference type="STRING" id="1126212.K2RXQ9"/>
<organism evidence="6 7">
    <name type="scientific">Macrophomina phaseolina (strain MS6)</name>
    <name type="common">Charcoal rot fungus</name>
    <dbReference type="NCBI Taxonomy" id="1126212"/>
    <lineage>
        <taxon>Eukaryota</taxon>
        <taxon>Fungi</taxon>
        <taxon>Dikarya</taxon>
        <taxon>Ascomycota</taxon>
        <taxon>Pezizomycotina</taxon>
        <taxon>Dothideomycetes</taxon>
        <taxon>Dothideomycetes incertae sedis</taxon>
        <taxon>Botryosphaeriales</taxon>
        <taxon>Botryosphaeriaceae</taxon>
        <taxon>Macrophomina</taxon>
    </lineage>
</organism>
<dbReference type="InParanoid" id="K2RXQ9"/>
<evidence type="ECO:0000256" key="4">
    <source>
        <dbReference type="ARBA" id="ARBA00023163"/>
    </source>
</evidence>
<sequence length="445" mass="48604">MLAAASGSRTLNGHGLYDEEFRKMLAVRYVMAGERSLELLQGLIIYCAWYPVHLRPKDKRVSQYIRIAVDIVSDLELDNAADGPLPSPQSSGLDKLRTLLATYLLVSTHAISRNQATTLPFSSWISKCCDTLSQQHSLSQDKALVSLVRMQHIIEQPPVTPAETEICLRQVEADMGPEITSMPSTDTALLFTRIVTLASPLLTTFQRKPSSRATACSPLLTAAQLASCIPFARAFFAAILALPRAHLTCFSSLDWARFVLCVVLCFRLSFPLTHCPEWDVDAARRELRFEQLLAQMCELGGREGKERNADAAGGFEGNPPNVVAAMQVMLRLVKRKFDAKIEAEKVGAATEAPAARATSGCPMINGSAEQWLMLWDEEGAGTGAAFSSDLREADSVMSGPRGREASYSVWGTATPPVYHDLWATMTMHWGPGGGRELGARGLDSE</sequence>
<dbReference type="PANTHER" id="PTHR31845">
    <property type="entry name" value="FINGER DOMAIN PROTEIN, PUTATIVE-RELATED"/>
    <property type="match status" value="1"/>
</dbReference>
<dbReference type="InterPro" id="IPR051089">
    <property type="entry name" value="prtT"/>
</dbReference>
<protein>
    <recommendedName>
        <fullName evidence="8">Transcription factor fungi</fullName>
    </recommendedName>
</protein>
<evidence type="ECO:0000256" key="5">
    <source>
        <dbReference type="ARBA" id="ARBA00023242"/>
    </source>
</evidence>
<dbReference type="PANTHER" id="PTHR31845:SF10">
    <property type="entry name" value="ZN(II)2CYS6 TRANSCRIPTION FACTOR (EUROFUNG)"/>
    <property type="match status" value="1"/>
</dbReference>
<keyword evidence="4" id="KW-0804">Transcription</keyword>
<dbReference type="eggNOG" id="ENOG502SNUJ">
    <property type="taxonomic scope" value="Eukaryota"/>
</dbReference>
<dbReference type="OrthoDB" id="5226580at2759"/>
<dbReference type="Proteomes" id="UP000007129">
    <property type="component" value="Unassembled WGS sequence"/>
</dbReference>
<keyword evidence="5" id="KW-0539">Nucleus</keyword>
<keyword evidence="2" id="KW-0805">Transcription regulation</keyword>
<dbReference type="EMBL" id="AHHD01000246">
    <property type="protein sequence ID" value="EKG17482.1"/>
    <property type="molecule type" value="Genomic_DNA"/>
</dbReference>
<evidence type="ECO:0000256" key="1">
    <source>
        <dbReference type="ARBA" id="ARBA00004123"/>
    </source>
</evidence>
<dbReference type="VEuPathDB" id="FungiDB:MPH_05290"/>
<comment type="caution">
    <text evidence="6">The sequence shown here is derived from an EMBL/GenBank/DDBJ whole genome shotgun (WGS) entry which is preliminary data.</text>
</comment>
<gene>
    <name evidence="6" type="ORF">MPH_05290</name>
</gene>
<dbReference type="HOGENOM" id="CLU_006524_5_0_1"/>
<evidence type="ECO:0000313" key="6">
    <source>
        <dbReference type="EMBL" id="EKG17482.1"/>
    </source>
</evidence>
<keyword evidence="3" id="KW-0238">DNA-binding</keyword>